<evidence type="ECO:0000256" key="4">
    <source>
        <dbReference type="ARBA" id="ARBA00023235"/>
    </source>
</evidence>
<dbReference type="RefSeq" id="WP_091315886.1">
    <property type="nucleotide sequence ID" value="NZ_CBCSJU010000004.1"/>
</dbReference>
<dbReference type="AlphaFoldDB" id="A0A1H6Y8A1"/>
<evidence type="ECO:0000256" key="1">
    <source>
        <dbReference type="ARBA" id="ARBA00000799"/>
    </source>
</evidence>
<dbReference type="InterPro" id="IPR004561">
    <property type="entry name" value="IsoChor_synthase"/>
</dbReference>
<gene>
    <name evidence="7" type="ORF">SAMN05660918_0103</name>
</gene>
<evidence type="ECO:0000313" key="8">
    <source>
        <dbReference type="Proteomes" id="UP000199702"/>
    </source>
</evidence>
<dbReference type="EMBL" id="FNYA01000011">
    <property type="protein sequence ID" value="SEJ35267.1"/>
    <property type="molecule type" value="Genomic_DNA"/>
</dbReference>
<dbReference type="STRING" id="402734.SAMN05660918_0103"/>
<comment type="catalytic activity">
    <reaction evidence="1">
        <text>chorismate = isochorismate</text>
        <dbReference type="Rhea" id="RHEA:18985"/>
        <dbReference type="ChEBI" id="CHEBI:29748"/>
        <dbReference type="ChEBI" id="CHEBI:29780"/>
        <dbReference type="EC" id="5.4.4.2"/>
    </reaction>
</comment>
<protein>
    <recommendedName>
        <fullName evidence="3">isochorismate synthase</fullName>
        <ecNumber evidence="3">5.4.4.2</ecNumber>
    </recommendedName>
    <alternativeName>
        <fullName evidence="5">Isochorismate mutase</fullName>
    </alternativeName>
</protein>
<keyword evidence="8" id="KW-1185">Reference proteome</keyword>
<dbReference type="SUPFAM" id="SSF56322">
    <property type="entry name" value="ADC synthase"/>
    <property type="match status" value="1"/>
</dbReference>
<dbReference type="PANTHER" id="PTHR42839:SF2">
    <property type="entry name" value="ISOCHORISMATE SYNTHASE ENTC"/>
    <property type="match status" value="1"/>
</dbReference>
<dbReference type="OrthoDB" id="9806579at2"/>
<evidence type="ECO:0000313" key="7">
    <source>
        <dbReference type="EMBL" id="SEJ35267.1"/>
    </source>
</evidence>
<dbReference type="GO" id="GO:0008909">
    <property type="term" value="F:isochorismate synthase activity"/>
    <property type="evidence" value="ECO:0007669"/>
    <property type="project" value="UniProtKB-EC"/>
</dbReference>
<reference evidence="8" key="1">
    <citation type="submission" date="2016-10" db="EMBL/GenBank/DDBJ databases">
        <authorList>
            <person name="Varghese N."/>
            <person name="Submissions S."/>
        </authorList>
    </citation>
    <scope>NUCLEOTIDE SEQUENCE [LARGE SCALE GENOMIC DNA]</scope>
    <source>
        <strain evidence="8">DSM 17934</strain>
    </source>
</reference>
<feature type="domain" description="Chorismate-utilising enzyme C-terminal" evidence="6">
    <location>
        <begin position="94"/>
        <end position="333"/>
    </location>
</feature>
<accession>A0A1H6Y8A1</accession>
<proteinExistence type="inferred from homology"/>
<dbReference type="Proteomes" id="UP000199702">
    <property type="component" value="Unassembled WGS sequence"/>
</dbReference>
<evidence type="ECO:0000256" key="2">
    <source>
        <dbReference type="ARBA" id="ARBA00005297"/>
    </source>
</evidence>
<name>A0A1H6Y8A1_9FLAO</name>
<organism evidence="7 8">
    <name type="scientific">Flavobacterium terrigena</name>
    <dbReference type="NCBI Taxonomy" id="402734"/>
    <lineage>
        <taxon>Bacteria</taxon>
        <taxon>Pseudomonadati</taxon>
        <taxon>Bacteroidota</taxon>
        <taxon>Flavobacteriia</taxon>
        <taxon>Flavobacteriales</taxon>
        <taxon>Flavobacteriaceae</taxon>
        <taxon>Flavobacterium</taxon>
    </lineage>
</organism>
<dbReference type="PANTHER" id="PTHR42839">
    <property type="entry name" value="ISOCHORISMATE SYNTHASE ENTC"/>
    <property type="match status" value="1"/>
</dbReference>
<comment type="similarity">
    <text evidence="2">Belongs to the isochorismate synthase family.</text>
</comment>
<evidence type="ECO:0000256" key="5">
    <source>
        <dbReference type="ARBA" id="ARBA00041564"/>
    </source>
</evidence>
<keyword evidence="4" id="KW-0413">Isomerase</keyword>
<evidence type="ECO:0000259" key="6">
    <source>
        <dbReference type="Pfam" id="PF00425"/>
    </source>
</evidence>
<sequence>MKLLDKVLSHFQNQLPFVVYAKPNEEILHGIFQNNATLNVFENQKGFVFASFYNETNVVFPISDSEVFQEEINLEIEENPIQIESKSDENARVSFENLVRNGVSEIEKGIFEKVVLSRKIDISQPIDFIKSYQNLLKKYPTAFRYLWFHPKVGMWMGATPEQLAKIENNTFETVALAGTQVYSETVSWQEKEIVEQQLVTDYIKSRTENLVESLQISESYTQKAGNLVHLKSDISGKLKQNVSELEVINALHPTSAVCGMPLKVARNFLLENEKYNRKYYAGFLGEFQMQEQTNLFVNLRCCEIENTITTIYVGCGITKDSQANKEFIETENKAKTVLSILVAK</sequence>
<dbReference type="NCBIfam" id="TIGR00543">
    <property type="entry name" value="isochor_syn"/>
    <property type="match status" value="1"/>
</dbReference>
<dbReference type="Gene3D" id="3.60.120.10">
    <property type="entry name" value="Anthranilate synthase"/>
    <property type="match status" value="1"/>
</dbReference>
<dbReference type="Pfam" id="PF00425">
    <property type="entry name" value="Chorismate_bind"/>
    <property type="match status" value="1"/>
</dbReference>
<dbReference type="EC" id="5.4.4.2" evidence="3"/>
<evidence type="ECO:0000256" key="3">
    <source>
        <dbReference type="ARBA" id="ARBA00012824"/>
    </source>
</evidence>
<dbReference type="InterPro" id="IPR005801">
    <property type="entry name" value="ADC_synthase"/>
</dbReference>
<dbReference type="InterPro" id="IPR015890">
    <property type="entry name" value="Chorismate_C"/>
</dbReference>